<dbReference type="OrthoDB" id="252349at2"/>
<name>A0A1G6I6M1_9BACI</name>
<dbReference type="PANTHER" id="PTHR30383">
    <property type="entry name" value="THIOESTERASE 1/PROTEASE 1/LYSOPHOSPHOLIPASE L1"/>
    <property type="match status" value="1"/>
</dbReference>
<feature type="domain" description="SGNH hydrolase-type esterase" evidence="3">
    <location>
        <begin position="93"/>
        <end position="281"/>
    </location>
</feature>
<keyword evidence="2" id="KW-0472">Membrane</keyword>
<evidence type="ECO:0000313" key="4">
    <source>
        <dbReference type="EMBL" id="SDC01406.1"/>
    </source>
</evidence>
<organism evidence="4 5">
    <name type="scientific">Terribacillus halophilus</name>
    <dbReference type="NCBI Taxonomy" id="361279"/>
    <lineage>
        <taxon>Bacteria</taxon>
        <taxon>Bacillati</taxon>
        <taxon>Bacillota</taxon>
        <taxon>Bacilli</taxon>
        <taxon>Bacillales</taxon>
        <taxon>Bacillaceae</taxon>
        <taxon>Terribacillus</taxon>
    </lineage>
</organism>
<dbReference type="SUPFAM" id="SSF52266">
    <property type="entry name" value="SGNH hydrolase"/>
    <property type="match status" value="1"/>
</dbReference>
<sequence length="301" mass="33775">MQKRKIYYLVASFLLVIVIGAVIVFAGSDQKATVTNAPTEIVPSETETPDDSEENPALSEEETDTSSEIKDAFRRLLKDTLGLFIKEDLHITAVGDSLTQGVGDATENGGYVGILKQTFEETDDHVKIDNFGKRGNRTDQLLKRLDDPVISASIKNADVVLITIGANDIMKVTKDHFTDLDYDDYSAAMPSYEERMKDIFEKIDTLNPDAEVYLIGFYNPFEESFPEIEDQLGTIVDEYNDIGKQVAKEKDQHYIETADLFHNQTATLLADDYFHPNEVGYGKVAERVLESIKPVIQEEDE</sequence>
<dbReference type="PANTHER" id="PTHR30383:SF27">
    <property type="entry name" value="SPORE GERMINATION LIPASE LIPC"/>
    <property type="match status" value="1"/>
</dbReference>
<dbReference type="InterPro" id="IPR013830">
    <property type="entry name" value="SGNH_hydro"/>
</dbReference>
<gene>
    <name evidence="4" type="ORF">SAMN05421663_101148</name>
</gene>
<keyword evidence="5" id="KW-1185">Reference proteome</keyword>
<dbReference type="Gene3D" id="3.40.50.1110">
    <property type="entry name" value="SGNH hydrolase"/>
    <property type="match status" value="1"/>
</dbReference>
<feature type="transmembrane region" description="Helical" evidence="2">
    <location>
        <begin position="7"/>
        <end position="27"/>
    </location>
</feature>
<dbReference type="EMBL" id="FMZB01000001">
    <property type="protein sequence ID" value="SDC01406.1"/>
    <property type="molecule type" value="Genomic_DNA"/>
</dbReference>
<dbReference type="STRING" id="361279.SAMN05421663_101148"/>
<dbReference type="Pfam" id="PF13472">
    <property type="entry name" value="Lipase_GDSL_2"/>
    <property type="match status" value="1"/>
</dbReference>
<reference evidence="5" key="1">
    <citation type="submission" date="2016-10" db="EMBL/GenBank/DDBJ databases">
        <authorList>
            <person name="Varghese N."/>
            <person name="Submissions S."/>
        </authorList>
    </citation>
    <scope>NUCLEOTIDE SEQUENCE [LARGE SCALE GENOMIC DNA]</scope>
    <source>
        <strain evidence="5">DSM 21620</strain>
    </source>
</reference>
<keyword evidence="2" id="KW-0812">Transmembrane</keyword>
<evidence type="ECO:0000313" key="5">
    <source>
        <dbReference type="Proteomes" id="UP000198666"/>
    </source>
</evidence>
<evidence type="ECO:0000259" key="3">
    <source>
        <dbReference type="Pfam" id="PF13472"/>
    </source>
</evidence>
<evidence type="ECO:0000256" key="2">
    <source>
        <dbReference type="SAM" id="Phobius"/>
    </source>
</evidence>
<dbReference type="InterPro" id="IPR036514">
    <property type="entry name" value="SGNH_hydro_sf"/>
</dbReference>
<feature type="compositionally biased region" description="Acidic residues" evidence="1">
    <location>
        <begin position="47"/>
        <end position="65"/>
    </location>
</feature>
<keyword evidence="2" id="KW-1133">Transmembrane helix</keyword>
<dbReference type="Proteomes" id="UP000198666">
    <property type="component" value="Unassembled WGS sequence"/>
</dbReference>
<evidence type="ECO:0000256" key="1">
    <source>
        <dbReference type="SAM" id="MobiDB-lite"/>
    </source>
</evidence>
<protein>
    <submittedName>
        <fullName evidence="4">Lysophospholipase L1</fullName>
    </submittedName>
</protein>
<proteinExistence type="predicted"/>
<dbReference type="GO" id="GO:0004622">
    <property type="term" value="F:phosphatidylcholine lysophospholipase activity"/>
    <property type="evidence" value="ECO:0007669"/>
    <property type="project" value="TreeGrafter"/>
</dbReference>
<accession>A0A1G6I6M1</accession>
<feature type="region of interest" description="Disordered" evidence="1">
    <location>
        <begin position="36"/>
        <end position="67"/>
    </location>
</feature>
<dbReference type="AlphaFoldDB" id="A0A1G6I6M1"/>
<dbReference type="RefSeq" id="WP_093725004.1">
    <property type="nucleotide sequence ID" value="NZ_FMZB01000001.1"/>
</dbReference>
<dbReference type="InterPro" id="IPR051532">
    <property type="entry name" value="Ester_Hydrolysis_Enzymes"/>
</dbReference>